<dbReference type="PANTHER" id="PTHR31286:SF167">
    <property type="entry name" value="OS09G0268800 PROTEIN"/>
    <property type="match status" value="1"/>
</dbReference>
<dbReference type="Pfam" id="PF14392">
    <property type="entry name" value="zf-CCHC_4"/>
    <property type="match status" value="1"/>
</dbReference>
<dbReference type="InterPro" id="IPR001878">
    <property type="entry name" value="Znf_CCHC"/>
</dbReference>
<gene>
    <name evidence="3" type="ORF">G4B88_023274</name>
</gene>
<organism evidence="3 4">
    <name type="scientific">Cannabis sativa</name>
    <name type="common">Hemp</name>
    <name type="synonym">Marijuana</name>
    <dbReference type="NCBI Taxonomy" id="3483"/>
    <lineage>
        <taxon>Eukaryota</taxon>
        <taxon>Viridiplantae</taxon>
        <taxon>Streptophyta</taxon>
        <taxon>Embryophyta</taxon>
        <taxon>Tracheophyta</taxon>
        <taxon>Spermatophyta</taxon>
        <taxon>Magnoliopsida</taxon>
        <taxon>eudicotyledons</taxon>
        <taxon>Gunneridae</taxon>
        <taxon>Pentapetalae</taxon>
        <taxon>rosids</taxon>
        <taxon>fabids</taxon>
        <taxon>Rosales</taxon>
        <taxon>Cannabaceae</taxon>
        <taxon>Cannabis</taxon>
    </lineage>
</organism>
<feature type="domain" description="CCHC-type" evidence="2">
    <location>
        <begin position="191"/>
        <end position="206"/>
    </location>
</feature>
<proteinExistence type="predicted"/>
<evidence type="ECO:0000256" key="1">
    <source>
        <dbReference type="PROSITE-ProRule" id="PRU00047"/>
    </source>
</evidence>
<evidence type="ECO:0000313" key="3">
    <source>
        <dbReference type="EMBL" id="KAF4400481.1"/>
    </source>
</evidence>
<name>A0A7J6I079_CANSA</name>
<accession>A0A7J6I079</accession>
<dbReference type="Proteomes" id="UP000583929">
    <property type="component" value="Unassembled WGS sequence"/>
</dbReference>
<dbReference type="GO" id="GO:0008270">
    <property type="term" value="F:zinc ion binding"/>
    <property type="evidence" value="ECO:0007669"/>
    <property type="project" value="UniProtKB-KW"/>
</dbReference>
<sequence>MSWCCASKFLFSMATSKGKEVMETVECISKEELTLSLELGDDGEVGKDYVDRALVYRVFSRRGIFKGLLRNVLSQKWSPWAVCGGHLALQPLAEDGRWQSTNLDSVPIWVRVYDVPPRFFTKRNATAIANKIGEIITIDHMWRNGFPAAEYLRLRVVLNMKKPILVGLHISMEEGVSLWCYFKYKNLSRICFKCGLVGHEEMDCKRRRRVITDDFNHTVSMYGPWVRFGSRMKHCFESILAEEAAREFEGLNLGGLVGTVIHQEAILARMGSTEVDGEAVRGVSLIVCHVGGDNVVAKERVDGMDDTLAMQKDGTMGTENGSGETLCS</sequence>
<keyword evidence="4" id="KW-1185">Reference proteome</keyword>
<dbReference type="PANTHER" id="PTHR31286">
    <property type="entry name" value="GLYCINE-RICH CELL WALL STRUCTURAL PROTEIN 1.8-LIKE"/>
    <property type="match status" value="1"/>
</dbReference>
<dbReference type="PROSITE" id="PS50158">
    <property type="entry name" value="ZF_CCHC"/>
    <property type="match status" value="1"/>
</dbReference>
<dbReference type="InterPro" id="IPR040256">
    <property type="entry name" value="At4g02000-like"/>
</dbReference>
<dbReference type="EMBL" id="JAATIQ010000017">
    <property type="protein sequence ID" value="KAF4400481.1"/>
    <property type="molecule type" value="Genomic_DNA"/>
</dbReference>
<keyword evidence="1" id="KW-0863">Zinc-finger</keyword>
<protein>
    <recommendedName>
        <fullName evidence="2">CCHC-type domain-containing protein</fullName>
    </recommendedName>
</protein>
<evidence type="ECO:0000259" key="2">
    <source>
        <dbReference type="PROSITE" id="PS50158"/>
    </source>
</evidence>
<reference evidence="3 4" key="1">
    <citation type="journal article" date="2020" name="bioRxiv">
        <title>Sequence and annotation of 42 cannabis genomes reveals extensive copy number variation in cannabinoid synthesis and pathogen resistance genes.</title>
        <authorList>
            <person name="Mckernan K.J."/>
            <person name="Helbert Y."/>
            <person name="Kane L.T."/>
            <person name="Ebling H."/>
            <person name="Zhang L."/>
            <person name="Liu B."/>
            <person name="Eaton Z."/>
            <person name="Mclaughlin S."/>
            <person name="Kingan S."/>
            <person name="Baybayan P."/>
            <person name="Concepcion G."/>
            <person name="Jordan M."/>
            <person name="Riva A."/>
            <person name="Barbazuk W."/>
            <person name="Harkins T."/>
        </authorList>
    </citation>
    <scope>NUCLEOTIDE SEQUENCE [LARGE SCALE GENOMIC DNA]</scope>
    <source>
        <strain evidence="4">cv. Jamaican Lion 4</strain>
        <tissue evidence="3">Leaf</tissue>
    </source>
</reference>
<evidence type="ECO:0000313" key="4">
    <source>
        <dbReference type="Proteomes" id="UP000583929"/>
    </source>
</evidence>
<dbReference type="GO" id="GO:0003676">
    <property type="term" value="F:nucleic acid binding"/>
    <property type="evidence" value="ECO:0007669"/>
    <property type="project" value="InterPro"/>
</dbReference>
<dbReference type="InterPro" id="IPR025836">
    <property type="entry name" value="Zn_knuckle_CX2CX4HX4C"/>
</dbReference>
<keyword evidence="1" id="KW-0862">Zinc</keyword>
<keyword evidence="1" id="KW-0479">Metal-binding</keyword>
<dbReference type="AlphaFoldDB" id="A0A7J6I079"/>
<comment type="caution">
    <text evidence="3">The sequence shown here is derived from an EMBL/GenBank/DDBJ whole genome shotgun (WGS) entry which is preliminary data.</text>
</comment>